<gene>
    <name evidence="2" type="ORF">GGP99_001752</name>
</gene>
<accession>A0AAW5P7D0</accession>
<dbReference type="RefSeq" id="WP_259258316.1">
    <property type="nucleotide sequence ID" value="NZ_JANTZM010000007.1"/>
</dbReference>
<dbReference type="AlphaFoldDB" id="A0AAW5P7D0"/>
<feature type="region of interest" description="Disordered" evidence="1">
    <location>
        <begin position="40"/>
        <end position="89"/>
    </location>
</feature>
<evidence type="ECO:0000313" key="2">
    <source>
        <dbReference type="EMBL" id="MCS4157788.1"/>
    </source>
</evidence>
<dbReference type="EMBL" id="JANTZM010000007">
    <property type="protein sequence ID" value="MCS4157788.1"/>
    <property type="molecule type" value="Genomic_DNA"/>
</dbReference>
<sequence length="89" mass="9935">MSKPTTTHRPTKTELLEAMQLLYGDIADWSDVRVYVPDGDGGQTAVNNPTIEFRGELNPQVPQEPGADSTAEYEEARQQIQQQQSESNE</sequence>
<name>A0AAW5P7D0_9BACT</name>
<dbReference type="Proteomes" id="UP001155110">
    <property type="component" value="Unassembled WGS sequence"/>
</dbReference>
<protein>
    <submittedName>
        <fullName evidence="2">Uncharacterized protein</fullName>
    </submittedName>
</protein>
<proteinExistence type="predicted"/>
<evidence type="ECO:0000313" key="3">
    <source>
        <dbReference type="Proteomes" id="UP001155110"/>
    </source>
</evidence>
<feature type="compositionally biased region" description="Low complexity" evidence="1">
    <location>
        <begin position="78"/>
        <end position="89"/>
    </location>
</feature>
<reference evidence="2" key="1">
    <citation type="submission" date="2022-08" db="EMBL/GenBank/DDBJ databases">
        <title>Genomic Encyclopedia of Type Strains, Phase V (KMG-V): Genome sequencing to study the core and pangenomes of soil and plant-associated prokaryotes.</title>
        <authorList>
            <person name="Whitman W."/>
        </authorList>
    </citation>
    <scope>NUCLEOTIDE SEQUENCE</scope>
    <source>
        <strain evidence="2">SP3002</strain>
    </source>
</reference>
<organism evidence="2 3">
    <name type="scientific">Salinibacter ruber</name>
    <dbReference type="NCBI Taxonomy" id="146919"/>
    <lineage>
        <taxon>Bacteria</taxon>
        <taxon>Pseudomonadati</taxon>
        <taxon>Rhodothermota</taxon>
        <taxon>Rhodothermia</taxon>
        <taxon>Rhodothermales</taxon>
        <taxon>Salinibacteraceae</taxon>
        <taxon>Salinibacter</taxon>
    </lineage>
</organism>
<comment type="caution">
    <text evidence="2">The sequence shown here is derived from an EMBL/GenBank/DDBJ whole genome shotgun (WGS) entry which is preliminary data.</text>
</comment>
<evidence type="ECO:0000256" key="1">
    <source>
        <dbReference type="SAM" id="MobiDB-lite"/>
    </source>
</evidence>